<keyword evidence="2" id="KW-1185">Reference proteome</keyword>
<evidence type="ECO:0000313" key="2">
    <source>
        <dbReference type="Proteomes" id="UP001231915"/>
    </source>
</evidence>
<organism evidence="1 2">
    <name type="scientific">Pseudoalteromonas obscura</name>
    <dbReference type="NCBI Taxonomy" id="3048491"/>
    <lineage>
        <taxon>Bacteria</taxon>
        <taxon>Pseudomonadati</taxon>
        <taxon>Pseudomonadota</taxon>
        <taxon>Gammaproteobacteria</taxon>
        <taxon>Alteromonadales</taxon>
        <taxon>Pseudoalteromonadaceae</taxon>
        <taxon>Pseudoalteromonas</taxon>
    </lineage>
</organism>
<dbReference type="Proteomes" id="UP001231915">
    <property type="component" value="Unassembled WGS sequence"/>
</dbReference>
<protein>
    <submittedName>
        <fullName evidence="1">Uncharacterized protein</fullName>
    </submittedName>
</protein>
<name>A0ABT7EP30_9GAMM</name>
<sequence length="119" mass="13431">MGQQQVYGANAFCKDAISNWSVVEPELPEWQDEVHNCMAILADGLRNQTISATEVFCFLESVLSRTDVCPEVENAIAISFIEYNEFETLGLSTKATPLVEDVLKKQYERWQKIHSSASK</sequence>
<evidence type="ECO:0000313" key="1">
    <source>
        <dbReference type="EMBL" id="MDK2596814.1"/>
    </source>
</evidence>
<dbReference type="RefSeq" id="WP_211008490.1">
    <property type="nucleotide sequence ID" value="NZ_JASJUT010000008.1"/>
</dbReference>
<proteinExistence type="predicted"/>
<reference evidence="1 2" key="1">
    <citation type="submission" date="2023-05" db="EMBL/GenBank/DDBJ databases">
        <title>Pseudoalteromonas ardens sp. nov., Pseudoalteromonas obscura sp. nov., and Pseudoalteromonas umbrosa sp. nov., isolated from the coral Montipora capitata.</title>
        <authorList>
            <person name="Thomas E.M."/>
            <person name="Smith E.M."/>
            <person name="Papke E."/>
            <person name="Shlafstein M.D."/>
            <person name="Oline D.K."/>
            <person name="Videau P."/>
            <person name="Saw J.H."/>
            <person name="Strangman W.K."/>
            <person name="Ushijima B."/>
        </authorList>
    </citation>
    <scope>NUCLEOTIDE SEQUENCE [LARGE SCALE GENOMIC DNA]</scope>
    <source>
        <strain evidence="1 2">P94</strain>
    </source>
</reference>
<comment type="caution">
    <text evidence="1">The sequence shown here is derived from an EMBL/GenBank/DDBJ whole genome shotgun (WGS) entry which is preliminary data.</text>
</comment>
<dbReference type="EMBL" id="JASJUT010000008">
    <property type="protein sequence ID" value="MDK2596814.1"/>
    <property type="molecule type" value="Genomic_DNA"/>
</dbReference>
<gene>
    <name evidence="1" type="ORF">QNM18_17320</name>
</gene>
<accession>A0ABT7EP30</accession>